<name>F3ZWY5_MAHA5</name>
<sequence length="118" mass="13008">MKGIYNISLFGFDFAVYFSKHAIKRCTEREVLPGAVIAALEGAEDGLGDTVKDNQYVVVHDGNQGISFVAQFHCRYEPSIDIMTVLDSADMVPTKQDDAEVWVPVQESLFNFAGTTAK</sequence>
<accession>F3ZWY5</accession>
<dbReference type="EMBL" id="CP002360">
    <property type="protein sequence ID" value="AEE97607.1"/>
    <property type="molecule type" value="Genomic_DNA"/>
</dbReference>
<dbReference type="HOGENOM" id="CLU_2070265_0_0_9"/>
<reference evidence="2" key="1">
    <citation type="submission" date="2010-11" db="EMBL/GenBank/DDBJ databases">
        <title>The complete genome of Mahella australiensis DSM 15567.</title>
        <authorList>
            <consortium name="US DOE Joint Genome Institute (JGI-PGF)"/>
            <person name="Lucas S."/>
            <person name="Copeland A."/>
            <person name="Lapidus A."/>
            <person name="Bruce D."/>
            <person name="Goodwin L."/>
            <person name="Pitluck S."/>
            <person name="Kyrpides N."/>
            <person name="Mavromatis K."/>
            <person name="Pagani I."/>
            <person name="Ivanova N."/>
            <person name="Teshima H."/>
            <person name="Brettin T."/>
            <person name="Detter J.C."/>
            <person name="Han C."/>
            <person name="Tapia R."/>
            <person name="Land M."/>
            <person name="Hauser L."/>
            <person name="Markowitz V."/>
            <person name="Cheng J.-F."/>
            <person name="Hugenholtz P."/>
            <person name="Woyke T."/>
            <person name="Wu D."/>
            <person name="Spring S."/>
            <person name="Pukall R."/>
            <person name="Steenblock K."/>
            <person name="Schneider S."/>
            <person name="Klenk H.-P."/>
            <person name="Eisen J.A."/>
        </authorList>
    </citation>
    <scope>NUCLEOTIDE SEQUENCE [LARGE SCALE GENOMIC DNA]</scope>
    <source>
        <strain evidence="2">DSM 15567 / CIP 107919 / 50-1 BON</strain>
    </source>
</reference>
<evidence type="ECO:0000313" key="2">
    <source>
        <dbReference type="Proteomes" id="UP000008457"/>
    </source>
</evidence>
<dbReference type="RefSeq" id="WP_013782033.1">
    <property type="nucleotide sequence ID" value="NC_015520.1"/>
</dbReference>
<proteinExistence type="predicted"/>
<dbReference type="STRING" id="697281.Mahau_2446"/>
<gene>
    <name evidence="1" type="ordered locus">Mahau_2446</name>
</gene>
<keyword evidence="2" id="KW-1185">Reference proteome</keyword>
<evidence type="ECO:0000313" key="1">
    <source>
        <dbReference type="EMBL" id="AEE97607.1"/>
    </source>
</evidence>
<reference evidence="1 2" key="2">
    <citation type="journal article" date="2011" name="Stand. Genomic Sci.">
        <title>Complete genome sequence of Mahella australiensis type strain (50-1 BON).</title>
        <authorList>
            <person name="Sikorski J."/>
            <person name="Teshima H."/>
            <person name="Nolan M."/>
            <person name="Lucas S."/>
            <person name="Hammon N."/>
            <person name="Deshpande S."/>
            <person name="Cheng J.F."/>
            <person name="Pitluck S."/>
            <person name="Liolios K."/>
            <person name="Pagani I."/>
            <person name="Ivanova N."/>
            <person name="Huntemann M."/>
            <person name="Mavromatis K."/>
            <person name="Ovchinikova G."/>
            <person name="Pati A."/>
            <person name="Tapia R."/>
            <person name="Han C."/>
            <person name="Goodwin L."/>
            <person name="Chen A."/>
            <person name="Palaniappan K."/>
            <person name="Land M."/>
            <person name="Hauser L."/>
            <person name="Ngatchou-Djao O.D."/>
            <person name="Rohde M."/>
            <person name="Pukall R."/>
            <person name="Spring S."/>
            <person name="Abt B."/>
            <person name="Goker M."/>
            <person name="Detter J.C."/>
            <person name="Woyke T."/>
            <person name="Bristow J."/>
            <person name="Markowitz V."/>
            <person name="Hugenholtz P."/>
            <person name="Eisen J.A."/>
            <person name="Kyrpides N.C."/>
            <person name="Klenk H.P."/>
            <person name="Lapidus A."/>
        </authorList>
    </citation>
    <scope>NUCLEOTIDE SEQUENCE [LARGE SCALE GENOMIC DNA]</scope>
    <source>
        <strain evidence="2">DSM 15567 / CIP 107919 / 50-1 BON</strain>
    </source>
</reference>
<protein>
    <submittedName>
        <fullName evidence="1">Uncharacterized protein</fullName>
    </submittedName>
</protein>
<dbReference type="Proteomes" id="UP000008457">
    <property type="component" value="Chromosome"/>
</dbReference>
<dbReference type="KEGG" id="mas:Mahau_2446"/>
<dbReference type="AlphaFoldDB" id="F3ZWY5"/>
<organism evidence="1 2">
    <name type="scientific">Mahella australiensis (strain DSM 15567 / CIP 107919 / 50-1 BON)</name>
    <dbReference type="NCBI Taxonomy" id="697281"/>
    <lineage>
        <taxon>Bacteria</taxon>
        <taxon>Bacillati</taxon>
        <taxon>Bacillota</taxon>
        <taxon>Clostridia</taxon>
        <taxon>Thermoanaerobacterales</taxon>
        <taxon>Thermoanaerobacterales Family IV. Incertae Sedis</taxon>
        <taxon>Mahella</taxon>
    </lineage>
</organism>
<dbReference type="OrthoDB" id="165650at2"/>